<evidence type="ECO:0000313" key="2">
    <source>
        <dbReference type="EMBL" id="KAH7297873.1"/>
    </source>
</evidence>
<dbReference type="EMBL" id="CM035430">
    <property type="protein sequence ID" value="KAH7297873.1"/>
    <property type="molecule type" value="Genomic_DNA"/>
</dbReference>
<sequence length="162" mass="18631">MIRRQARVAEPRNPGNGSSRRGYSGGALYERPMTYVRIWIGALLRIMLPFKGGNLMGSPKASLLLLHRAQRRRAMIEMFLDKENNDEIIQENAEDKMHAKNKLCQRKTDAEDKMHAKNKLRPRKTDALIPIVRKRLDLNDVCVTLLPSIYTLLYSKNSNDVL</sequence>
<feature type="compositionally biased region" description="Low complexity" evidence="1">
    <location>
        <begin position="11"/>
        <end position="22"/>
    </location>
</feature>
<proteinExistence type="predicted"/>
<accession>A0A8T2RR00</accession>
<feature type="region of interest" description="Disordered" evidence="1">
    <location>
        <begin position="1"/>
        <end position="24"/>
    </location>
</feature>
<comment type="caution">
    <text evidence="2">The sequence shown here is derived from an EMBL/GenBank/DDBJ whole genome shotgun (WGS) entry which is preliminary data.</text>
</comment>
<keyword evidence="3" id="KW-1185">Reference proteome</keyword>
<gene>
    <name evidence="2" type="ORF">KP509_25G016600</name>
</gene>
<dbReference type="Proteomes" id="UP000825935">
    <property type="component" value="Chromosome 25"/>
</dbReference>
<name>A0A8T2RR00_CERRI</name>
<protein>
    <submittedName>
        <fullName evidence="2">Uncharacterized protein</fullName>
    </submittedName>
</protein>
<dbReference type="AlphaFoldDB" id="A0A8T2RR00"/>
<evidence type="ECO:0000256" key="1">
    <source>
        <dbReference type="SAM" id="MobiDB-lite"/>
    </source>
</evidence>
<reference evidence="2" key="1">
    <citation type="submission" date="2021-08" db="EMBL/GenBank/DDBJ databases">
        <title>WGS assembly of Ceratopteris richardii.</title>
        <authorList>
            <person name="Marchant D.B."/>
            <person name="Chen G."/>
            <person name="Jenkins J."/>
            <person name="Shu S."/>
            <person name="Leebens-Mack J."/>
            <person name="Grimwood J."/>
            <person name="Schmutz J."/>
            <person name="Soltis P."/>
            <person name="Soltis D."/>
            <person name="Chen Z.-H."/>
        </authorList>
    </citation>
    <scope>NUCLEOTIDE SEQUENCE</scope>
    <source>
        <strain evidence="2">Whitten #5841</strain>
        <tissue evidence="2">Leaf</tissue>
    </source>
</reference>
<evidence type="ECO:0000313" key="3">
    <source>
        <dbReference type="Proteomes" id="UP000825935"/>
    </source>
</evidence>
<organism evidence="2 3">
    <name type="scientific">Ceratopteris richardii</name>
    <name type="common">Triangle waterfern</name>
    <dbReference type="NCBI Taxonomy" id="49495"/>
    <lineage>
        <taxon>Eukaryota</taxon>
        <taxon>Viridiplantae</taxon>
        <taxon>Streptophyta</taxon>
        <taxon>Embryophyta</taxon>
        <taxon>Tracheophyta</taxon>
        <taxon>Polypodiopsida</taxon>
        <taxon>Polypodiidae</taxon>
        <taxon>Polypodiales</taxon>
        <taxon>Pteridineae</taxon>
        <taxon>Pteridaceae</taxon>
        <taxon>Parkerioideae</taxon>
        <taxon>Ceratopteris</taxon>
    </lineage>
</organism>